<dbReference type="GO" id="GO:0032468">
    <property type="term" value="P:Golgi calcium ion homeostasis"/>
    <property type="evidence" value="ECO:0007669"/>
    <property type="project" value="TreeGrafter"/>
</dbReference>
<evidence type="ECO:0000256" key="4">
    <source>
        <dbReference type="ARBA" id="ARBA00022989"/>
    </source>
</evidence>
<evidence type="ECO:0000313" key="8">
    <source>
        <dbReference type="Proteomes" id="UP000281553"/>
    </source>
</evidence>
<organism evidence="7 8">
    <name type="scientific">Dibothriocephalus latus</name>
    <name type="common">Fish tapeworm</name>
    <name type="synonym">Diphyllobothrium latum</name>
    <dbReference type="NCBI Taxonomy" id="60516"/>
    <lineage>
        <taxon>Eukaryota</taxon>
        <taxon>Metazoa</taxon>
        <taxon>Spiralia</taxon>
        <taxon>Lophotrochozoa</taxon>
        <taxon>Platyhelminthes</taxon>
        <taxon>Cestoda</taxon>
        <taxon>Eucestoda</taxon>
        <taxon>Diphyllobothriidea</taxon>
        <taxon>Diphyllobothriidae</taxon>
        <taxon>Dibothriocephalus</taxon>
    </lineage>
</organism>
<feature type="transmembrane region" description="Helical" evidence="6">
    <location>
        <begin position="218"/>
        <end position="243"/>
    </location>
</feature>
<dbReference type="PANTHER" id="PTHR12608:SF1">
    <property type="entry name" value="TRANSMEMBRANE PROTEIN 165"/>
    <property type="match status" value="1"/>
</dbReference>
<gene>
    <name evidence="7" type="ORF">DILT_LOCUS15116</name>
</gene>
<dbReference type="GO" id="GO:0016020">
    <property type="term" value="C:membrane"/>
    <property type="evidence" value="ECO:0007669"/>
    <property type="project" value="UniProtKB-SubCell"/>
</dbReference>
<dbReference type="GO" id="GO:0005384">
    <property type="term" value="F:manganese ion transmembrane transporter activity"/>
    <property type="evidence" value="ECO:0007669"/>
    <property type="project" value="TreeGrafter"/>
</dbReference>
<feature type="transmembrane region" description="Helical" evidence="6">
    <location>
        <begin position="121"/>
        <end position="140"/>
    </location>
</feature>
<dbReference type="InterPro" id="IPR049555">
    <property type="entry name" value="GDT1-like_CS"/>
</dbReference>
<protein>
    <recommendedName>
        <fullName evidence="6">GDT1 family protein</fullName>
    </recommendedName>
</protein>
<comment type="subcellular location">
    <subcellularLocation>
        <location evidence="1 6">Membrane</location>
        <topology evidence="1 6">Multi-pass membrane protein</topology>
    </subcellularLocation>
</comment>
<keyword evidence="8" id="KW-1185">Reference proteome</keyword>
<feature type="transmembrane region" description="Helical" evidence="6">
    <location>
        <begin position="179"/>
        <end position="198"/>
    </location>
</feature>
<dbReference type="EMBL" id="UYRU01077360">
    <property type="protein sequence ID" value="VDN28039.1"/>
    <property type="molecule type" value="Genomic_DNA"/>
</dbReference>
<evidence type="ECO:0000256" key="5">
    <source>
        <dbReference type="ARBA" id="ARBA00023136"/>
    </source>
</evidence>
<keyword evidence="6" id="KW-0732">Signal</keyword>
<feature type="signal peptide" evidence="6">
    <location>
        <begin position="1"/>
        <end position="23"/>
    </location>
</feature>
<dbReference type="PROSITE" id="PS01214">
    <property type="entry name" value="UPF0016"/>
    <property type="match status" value="1"/>
</dbReference>
<keyword evidence="4 6" id="KW-1133">Transmembrane helix</keyword>
<evidence type="ECO:0000256" key="2">
    <source>
        <dbReference type="ARBA" id="ARBA00009190"/>
    </source>
</evidence>
<evidence type="ECO:0000256" key="1">
    <source>
        <dbReference type="ARBA" id="ARBA00004141"/>
    </source>
</evidence>
<accession>A0A3P7QCF2</accession>
<dbReference type="Proteomes" id="UP000281553">
    <property type="component" value="Unassembled WGS sequence"/>
</dbReference>
<evidence type="ECO:0000256" key="3">
    <source>
        <dbReference type="ARBA" id="ARBA00022692"/>
    </source>
</evidence>
<feature type="transmembrane region" description="Helical" evidence="6">
    <location>
        <begin position="58"/>
        <end position="85"/>
    </location>
</feature>
<dbReference type="GO" id="GO:0005794">
    <property type="term" value="C:Golgi apparatus"/>
    <property type="evidence" value="ECO:0007669"/>
    <property type="project" value="TreeGrafter"/>
</dbReference>
<dbReference type="GO" id="GO:0015085">
    <property type="term" value="F:calcium ion transmembrane transporter activity"/>
    <property type="evidence" value="ECO:0007669"/>
    <property type="project" value="TreeGrafter"/>
</dbReference>
<reference evidence="7 8" key="1">
    <citation type="submission" date="2018-11" db="EMBL/GenBank/DDBJ databases">
        <authorList>
            <consortium name="Pathogen Informatics"/>
        </authorList>
    </citation>
    <scope>NUCLEOTIDE SEQUENCE [LARGE SCALE GENOMIC DNA]</scope>
</reference>
<keyword evidence="3 6" id="KW-0812">Transmembrane</keyword>
<dbReference type="OrthoDB" id="442680at2759"/>
<name>A0A3P7QCF2_DIBLA</name>
<keyword evidence="5 6" id="KW-0472">Membrane</keyword>
<evidence type="ECO:0000313" key="7">
    <source>
        <dbReference type="EMBL" id="VDN28039.1"/>
    </source>
</evidence>
<feature type="transmembrane region" description="Helical" evidence="6">
    <location>
        <begin position="296"/>
        <end position="324"/>
    </location>
</feature>
<dbReference type="Pfam" id="PF01169">
    <property type="entry name" value="GDT1"/>
    <property type="match status" value="2"/>
</dbReference>
<comment type="similarity">
    <text evidence="2 6">Belongs to the GDT1 family.</text>
</comment>
<dbReference type="PANTHER" id="PTHR12608">
    <property type="entry name" value="TRANSMEMBRANE PROTEIN HTP-1 RELATED"/>
    <property type="match status" value="1"/>
</dbReference>
<feature type="chain" id="PRO_5017849038" description="GDT1 family protein" evidence="6">
    <location>
        <begin position="24"/>
        <end position="336"/>
    </location>
</feature>
<dbReference type="AlphaFoldDB" id="A0A3P7QCF2"/>
<evidence type="ECO:0000256" key="6">
    <source>
        <dbReference type="RuleBase" id="RU365102"/>
    </source>
</evidence>
<sequence>MMGMRGVALILIQLAVVVVITRSAVVKIPSNVQADPHILQPQKVLPSKLPLDKSARFIHGFMASIYVIVISELGDKTFFIAAILSIHHPRPVVYLGAMSALITMTVLSALLGYTTELLPRIYTFYLSGVLFIIFGVKMLYDAYKMSPDDANEEYQEVEQQIGSADVNSGSRCHVRVRALLRKVLSPIFAEAFLMTFLAEWGDRSQLTTIVLAARENVLGVITGGILGHGLCTGLAVISGRLVAQKISVKWRKLLVVVWAFNQNSDYKYYYLVRELPELHHVLLMARRKSLCNDSLLLIRVLFLIPSQVSVDCTSILVFQVVYIYSYRGVDEGWSYT</sequence>
<proteinExistence type="inferred from homology"/>
<dbReference type="GO" id="GO:0032472">
    <property type="term" value="P:Golgi calcium ion transport"/>
    <property type="evidence" value="ECO:0007669"/>
    <property type="project" value="TreeGrafter"/>
</dbReference>
<dbReference type="InterPro" id="IPR001727">
    <property type="entry name" value="GDT1-like"/>
</dbReference>
<feature type="transmembrane region" description="Helical" evidence="6">
    <location>
        <begin position="92"/>
        <end position="115"/>
    </location>
</feature>